<feature type="transmembrane region" description="Helical" evidence="6">
    <location>
        <begin position="586"/>
        <end position="607"/>
    </location>
</feature>
<sequence length="709" mass="72528">MIGNERRRPATVRVAVWSARHPWWAIAGWIGFVLLCVGAGAATGTNRGTLADFRIGEAGRAETIAEDAGLTPPLVEQVLITAPSGRLDPAAAGAAARDVTARMRALPVVAAVGEPVRSVDGAAVRVPVTLAGDPDTARRTVRTLLPETTAVQAVHPDLVVVQTGNASISVGVNDKQGADLARVELISLPVTFAILFLAFGSALAAGLPVLLAISAFAGSVGLYAVASWAFPDAGGAAVSVVFLLGMAVGVDYALFCVKRVREERARGLDRVAAVEAAAATSGRAVVTSGIAVVVSLAGLYLVGDVIFSSVATGAILVVAVALAGSLTVLPALLVVLAPWTGGRRRHARDGSVGRWAAVLQPALRRPGVTLMAGVAITAAVAAPALAMRLGTEGKETFPVSVPAVAAYSQLTTAFPEAGAAHLVAVRAEPARAAEVAAALARLAAGTAGGGVRTSADGTTSVFSVPMPHPENSTEAVGSLERLRRDLLPAGLGTSGVEYAVSGEVARGVDYAAHQDARIPWVIAFVSVATLVVMLLAFGSVPLAAIGVAINLAAVAVAWGVLTLVFQGTWAQDLLGFTSTGFVGSRMPLMVLAILVGLSTDYQIFVVSRIREAVDRGVPTRQAVLDGIAGSAAVVTSGAVIMLSVFASFLFIERIEMKQVAVGLSVAVLFDAVVLRILILPSVMTLLGERSWWPGRPAAQPAATPVRALV</sequence>
<feature type="transmembrane region" description="Helical" evidence="6">
    <location>
        <begin position="627"/>
        <end position="651"/>
    </location>
</feature>
<feature type="transmembrane region" description="Helical" evidence="6">
    <location>
        <begin position="314"/>
        <end position="339"/>
    </location>
</feature>
<gene>
    <name evidence="8" type="ORF">FHX44_11115</name>
</gene>
<comment type="caution">
    <text evidence="8">The sequence shown here is derived from an EMBL/GenBank/DDBJ whole genome shotgun (WGS) entry which is preliminary data.</text>
</comment>
<keyword evidence="4 6" id="KW-1133">Transmembrane helix</keyword>
<dbReference type="InterPro" id="IPR050545">
    <property type="entry name" value="Mycobact_MmpL"/>
</dbReference>
<accession>A0A561SH94</accession>
<keyword evidence="2" id="KW-1003">Cell membrane</keyword>
<dbReference type="SUPFAM" id="SSF82866">
    <property type="entry name" value="Multidrug efflux transporter AcrB transmembrane domain"/>
    <property type="match status" value="2"/>
</dbReference>
<feature type="domain" description="Membrane transport protein MMPL" evidence="7">
    <location>
        <begin position="425"/>
        <end position="693"/>
    </location>
</feature>
<feature type="domain" description="Membrane transport protein MMPL" evidence="7">
    <location>
        <begin position="109"/>
        <end position="367"/>
    </location>
</feature>
<dbReference type="GO" id="GO:0005886">
    <property type="term" value="C:plasma membrane"/>
    <property type="evidence" value="ECO:0007669"/>
    <property type="project" value="UniProtKB-SubCell"/>
</dbReference>
<evidence type="ECO:0000256" key="5">
    <source>
        <dbReference type="ARBA" id="ARBA00023136"/>
    </source>
</evidence>
<dbReference type="Pfam" id="PF03176">
    <property type="entry name" value="MMPL"/>
    <property type="match status" value="2"/>
</dbReference>
<evidence type="ECO:0000259" key="7">
    <source>
        <dbReference type="Pfam" id="PF03176"/>
    </source>
</evidence>
<evidence type="ECO:0000256" key="2">
    <source>
        <dbReference type="ARBA" id="ARBA00022475"/>
    </source>
</evidence>
<keyword evidence="5 6" id="KW-0472">Membrane</keyword>
<proteinExistence type="predicted"/>
<protein>
    <submittedName>
        <fullName evidence="8">RND superfamily putative drug exporter</fullName>
    </submittedName>
</protein>
<evidence type="ECO:0000256" key="4">
    <source>
        <dbReference type="ARBA" id="ARBA00022989"/>
    </source>
</evidence>
<dbReference type="PANTHER" id="PTHR33406:SF13">
    <property type="entry name" value="MEMBRANE PROTEIN YDFJ"/>
    <property type="match status" value="1"/>
</dbReference>
<feature type="transmembrane region" description="Helical" evidence="6">
    <location>
        <begin position="518"/>
        <end position="537"/>
    </location>
</feature>
<dbReference type="RefSeq" id="WP_212612277.1">
    <property type="nucleotide sequence ID" value="NZ_VIWU01000001.1"/>
</dbReference>
<dbReference type="AlphaFoldDB" id="A0A561SH94"/>
<feature type="transmembrane region" description="Helical" evidence="6">
    <location>
        <begin position="192"/>
        <end position="216"/>
    </location>
</feature>
<dbReference type="PANTHER" id="PTHR33406">
    <property type="entry name" value="MEMBRANE PROTEIN MJ1562-RELATED"/>
    <property type="match status" value="1"/>
</dbReference>
<feature type="transmembrane region" description="Helical" evidence="6">
    <location>
        <begin position="663"/>
        <end position="686"/>
    </location>
</feature>
<keyword evidence="3 6" id="KW-0812">Transmembrane</keyword>
<dbReference type="InterPro" id="IPR004869">
    <property type="entry name" value="MMPL_dom"/>
</dbReference>
<feature type="transmembrane region" description="Helical" evidence="6">
    <location>
        <begin position="23"/>
        <end position="44"/>
    </location>
</feature>
<evidence type="ECO:0000313" key="8">
    <source>
        <dbReference type="EMBL" id="TWF74236.1"/>
    </source>
</evidence>
<evidence type="ECO:0000256" key="1">
    <source>
        <dbReference type="ARBA" id="ARBA00004651"/>
    </source>
</evidence>
<comment type="subcellular location">
    <subcellularLocation>
        <location evidence="1">Cell membrane</location>
        <topology evidence="1">Multi-pass membrane protein</topology>
    </subcellularLocation>
</comment>
<evidence type="ECO:0000256" key="6">
    <source>
        <dbReference type="SAM" id="Phobius"/>
    </source>
</evidence>
<reference evidence="8 9" key="1">
    <citation type="submission" date="2019-06" db="EMBL/GenBank/DDBJ databases">
        <title>Sequencing the genomes of 1000 actinobacteria strains.</title>
        <authorList>
            <person name="Klenk H.-P."/>
        </authorList>
    </citation>
    <scope>NUCLEOTIDE SEQUENCE [LARGE SCALE GENOMIC DNA]</scope>
    <source>
        <strain evidence="8 9">DSM 45671</strain>
    </source>
</reference>
<feature type="transmembrane region" description="Helical" evidence="6">
    <location>
        <begin position="543"/>
        <end position="565"/>
    </location>
</feature>
<dbReference type="Gene3D" id="1.20.1640.10">
    <property type="entry name" value="Multidrug efflux transporter AcrB transmembrane domain"/>
    <property type="match status" value="2"/>
</dbReference>
<evidence type="ECO:0000313" key="9">
    <source>
        <dbReference type="Proteomes" id="UP000321261"/>
    </source>
</evidence>
<dbReference type="EMBL" id="VIWU01000001">
    <property type="protein sequence ID" value="TWF74236.1"/>
    <property type="molecule type" value="Genomic_DNA"/>
</dbReference>
<feature type="transmembrane region" description="Helical" evidence="6">
    <location>
        <begin position="236"/>
        <end position="255"/>
    </location>
</feature>
<organism evidence="8 9">
    <name type="scientific">Pseudonocardia hierapolitana</name>
    <dbReference type="NCBI Taxonomy" id="1128676"/>
    <lineage>
        <taxon>Bacteria</taxon>
        <taxon>Bacillati</taxon>
        <taxon>Actinomycetota</taxon>
        <taxon>Actinomycetes</taxon>
        <taxon>Pseudonocardiales</taxon>
        <taxon>Pseudonocardiaceae</taxon>
        <taxon>Pseudonocardia</taxon>
    </lineage>
</organism>
<keyword evidence="9" id="KW-1185">Reference proteome</keyword>
<feature type="transmembrane region" description="Helical" evidence="6">
    <location>
        <begin position="276"/>
        <end position="302"/>
    </location>
</feature>
<dbReference type="Proteomes" id="UP000321261">
    <property type="component" value="Unassembled WGS sequence"/>
</dbReference>
<evidence type="ECO:0000256" key="3">
    <source>
        <dbReference type="ARBA" id="ARBA00022692"/>
    </source>
</evidence>
<name>A0A561SH94_9PSEU</name>